<evidence type="ECO:0000256" key="1">
    <source>
        <dbReference type="ARBA" id="ARBA00022691"/>
    </source>
</evidence>
<dbReference type="PANTHER" id="PTHR12818">
    <property type="entry name" value="TRNA (ADENINE(37)-N6)-METHYLTRANSFERASE"/>
    <property type="match status" value="1"/>
</dbReference>
<gene>
    <name evidence="4" type="primary">tsaA</name>
    <name evidence="4" type="ORF">FTO68_05100</name>
</gene>
<proteinExistence type="inferred from homology"/>
<dbReference type="CDD" id="cd09281">
    <property type="entry name" value="UPF0066"/>
    <property type="match status" value="1"/>
</dbReference>
<dbReference type="NCBIfam" id="TIGR00104">
    <property type="entry name" value="tRNA_TsaA"/>
    <property type="match status" value="1"/>
</dbReference>
<feature type="domain" description="TsaA-like" evidence="3">
    <location>
        <begin position="15"/>
        <end position="146"/>
    </location>
</feature>
<dbReference type="InterPro" id="IPR036413">
    <property type="entry name" value="YaeB-like_sf"/>
</dbReference>
<comment type="caution">
    <text evidence="4">The sequence shown here is derived from an EMBL/GenBank/DDBJ whole genome shotgun (WGS) entry which is preliminary data.</text>
</comment>
<dbReference type="Proteomes" id="UP001524383">
    <property type="component" value="Unassembled WGS sequence"/>
</dbReference>
<dbReference type="PROSITE" id="PS51668">
    <property type="entry name" value="TSAA_2"/>
    <property type="match status" value="1"/>
</dbReference>
<evidence type="ECO:0000313" key="5">
    <source>
        <dbReference type="Proteomes" id="UP001524383"/>
    </source>
</evidence>
<sequence>MNEQNNAIKAMEICYHPIGIIHSEFTNQEETPIQGIFNESVGTVEVFSEYAEGLQEIESFSHIILLYHFHRAQGGPLLQKPFLDVEKARGIFAIRHFNRPNPLGISIVRLLAVEGNILTIKGVDILDKTPLIDIKPYVFQFDNRDEVSSGWVDNQHFDGIAEWNSTPKALRDRKRINL</sequence>
<keyword evidence="5" id="KW-1185">Reference proteome</keyword>
<evidence type="ECO:0000313" key="4">
    <source>
        <dbReference type="EMBL" id="MCQ1538367.1"/>
    </source>
</evidence>
<dbReference type="PANTHER" id="PTHR12818:SF0">
    <property type="entry name" value="TRNA (ADENINE(37)-N6)-METHYLTRANSFERASE"/>
    <property type="match status" value="1"/>
</dbReference>
<keyword evidence="1" id="KW-0949">S-adenosyl-L-methionine</keyword>
<dbReference type="InterPro" id="IPR040372">
    <property type="entry name" value="YaeB-like"/>
</dbReference>
<organism evidence="4 5">
    <name type="scientific">Methanocalculus taiwanensis</name>
    <dbReference type="NCBI Taxonomy" id="106207"/>
    <lineage>
        <taxon>Archaea</taxon>
        <taxon>Methanobacteriati</taxon>
        <taxon>Methanobacteriota</taxon>
        <taxon>Stenosarchaea group</taxon>
        <taxon>Methanomicrobia</taxon>
        <taxon>Methanomicrobiales</taxon>
        <taxon>Methanocalculaceae</taxon>
        <taxon>Methanocalculus</taxon>
    </lineage>
</organism>
<protein>
    <submittedName>
        <fullName evidence="4">tRNA (N6-threonylcarbamoyladenosine(37)-N6)-methyltransferase TrmO</fullName>
    </submittedName>
</protein>
<dbReference type="Pfam" id="PF01980">
    <property type="entry name" value="TrmO_N"/>
    <property type="match status" value="1"/>
</dbReference>
<dbReference type="Gene3D" id="2.40.30.70">
    <property type="entry name" value="YaeB-like"/>
    <property type="match status" value="1"/>
</dbReference>
<evidence type="ECO:0000256" key="2">
    <source>
        <dbReference type="ARBA" id="ARBA00033753"/>
    </source>
</evidence>
<dbReference type="EMBL" id="VOTZ01000008">
    <property type="protein sequence ID" value="MCQ1538367.1"/>
    <property type="molecule type" value="Genomic_DNA"/>
</dbReference>
<name>A0ABD4TJB3_9EURY</name>
<dbReference type="InterPro" id="IPR036414">
    <property type="entry name" value="YaeB_N_sf"/>
</dbReference>
<dbReference type="InterPro" id="IPR023370">
    <property type="entry name" value="TrmO-like_N"/>
</dbReference>
<evidence type="ECO:0000259" key="3">
    <source>
        <dbReference type="PROSITE" id="PS51668"/>
    </source>
</evidence>
<dbReference type="AlphaFoldDB" id="A0ABD4TJB3"/>
<reference evidence="4 5" key="1">
    <citation type="submission" date="2019-08" db="EMBL/GenBank/DDBJ databases">
        <authorList>
            <person name="Chen S.-C."/>
            <person name="Lai M.-C."/>
            <person name="You Y.-T."/>
        </authorList>
    </citation>
    <scope>NUCLEOTIDE SEQUENCE [LARGE SCALE GENOMIC DNA]</scope>
    <source>
        <strain evidence="4 5">P2F9704a</strain>
    </source>
</reference>
<dbReference type="RefSeq" id="WP_255332309.1">
    <property type="nucleotide sequence ID" value="NZ_VOTZ01000008.1"/>
</dbReference>
<comment type="similarity">
    <text evidence="2">Belongs to the tRNA methyltransferase O family.</text>
</comment>
<accession>A0ABD4TJB3</accession>
<dbReference type="SUPFAM" id="SSF118196">
    <property type="entry name" value="YaeB-like"/>
    <property type="match status" value="1"/>
</dbReference>